<organism evidence="1 2">
    <name type="scientific">Dactylosporangium salmoneum</name>
    <dbReference type="NCBI Taxonomy" id="53361"/>
    <lineage>
        <taxon>Bacteria</taxon>
        <taxon>Bacillati</taxon>
        <taxon>Actinomycetota</taxon>
        <taxon>Actinomycetes</taxon>
        <taxon>Micromonosporales</taxon>
        <taxon>Micromonosporaceae</taxon>
        <taxon>Dactylosporangium</taxon>
    </lineage>
</organism>
<accession>A0ABP5T2P7</accession>
<evidence type="ECO:0000313" key="1">
    <source>
        <dbReference type="EMBL" id="GAA2341687.1"/>
    </source>
</evidence>
<protein>
    <submittedName>
        <fullName evidence="1">Uncharacterized protein</fullName>
    </submittedName>
</protein>
<dbReference type="EMBL" id="BAAARV010000021">
    <property type="protein sequence ID" value="GAA2341687.1"/>
    <property type="molecule type" value="Genomic_DNA"/>
</dbReference>
<gene>
    <name evidence="1" type="ORF">GCM10010170_025350</name>
</gene>
<keyword evidence="2" id="KW-1185">Reference proteome</keyword>
<evidence type="ECO:0000313" key="2">
    <source>
        <dbReference type="Proteomes" id="UP001501444"/>
    </source>
</evidence>
<proteinExistence type="predicted"/>
<reference evidence="2" key="1">
    <citation type="journal article" date="2019" name="Int. J. Syst. Evol. Microbiol.">
        <title>The Global Catalogue of Microorganisms (GCM) 10K type strain sequencing project: providing services to taxonomists for standard genome sequencing and annotation.</title>
        <authorList>
            <consortium name="The Broad Institute Genomics Platform"/>
            <consortium name="The Broad Institute Genome Sequencing Center for Infectious Disease"/>
            <person name="Wu L."/>
            <person name="Ma J."/>
        </authorList>
    </citation>
    <scope>NUCLEOTIDE SEQUENCE [LARGE SCALE GENOMIC DNA]</scope>
    <source>
        <strain evidence="2">JCM 3272</strain>
    </source>
</reference>
<dbReference type="Proteomes" id="UP001501444">
    <property type="component" value="Unassembled WGS sequence"/>
</dbReference>
<name>A0ABP5T2P7_9ACTN</name>
<sequence>MNPDDASTKFYQALNAVPRWQTLPLTEAAQAVQHSAYPDAYAKHEARAAAIVAAYTGGIGKFHQSAVPVAVVGV</sequence>
<comment type="caution">
    <text evidence="1">The sequence shown here is derived from an EMBL/GenBank/DDBJ whole genome shotgun (WGS) entry which is preliminary data.</text>
</comment>